<dbReference type="OrthoDB" id="3244737at2759"/>
<evidence type="ECO:0000313" key="2">
    <source>
        <dbReference type="Proteomes" id="UP000772434"/>
    </source>
</evidence>
<gene>
    <name evidence="1" type="ORF">BDP27DRAFT_526750</name>
</gene>
<name>A0A9P5U9W1_9AGAR</name>
<comment type="caution">
    <text evidence="1">The sequence shown here is derived from an EMBL/GenBank/DDBJ whole genome shotgun (WGS) entry which is preliminary data.</text>
</comment>
<accession>A0A9P5U9W1</accession>
<protein>
    <submittedName>
        <fullName evidence="1">Uncharacterized protein</fullName>
    </submittedName>
</protein>
<proteinExistence type="predicted"/>
<sequence length="226" mass="25031">MTSDVNEPLQGGKILSNSVDRRLLQAIESRLLAVSAFVSETPSDEKDTNVLEEIQVELESIASLESELSSSRATIADLITRIDKSHTRLKANLLEGLSTFPPVLNRKRKASDDLVAATIEASLVKLSLLRAQSYQKLYGFTSDTEPDATMAKALTTAHGKLKEEAHGLLEEEHALDAQIEEYERLTRLVDGDSGTEFAQVVEDYIRVEKESEECRRDLRRLGSTGN</sequence>
<reference evidence="1" key="1">
    <citation type="submission" date="2020-11" db="EMBL/GenBank/DDBJ databases">
        <authorList>
            <consortium name="DOE Joint Genome Institute"/>
            <person name="Ahrendt S."/>
            <person name="Riley R."/>
            <person name="Andreopoulos W."/>
            <person name="Labutti K."/>
            <person name="Pangilinan J."/>
            <person name="Ruiz-Duenas F.J."/>
            <person name="Barrasa J.M."/>
            <person name="Sanchez-Garcia M."/>
            <person name="Camarero S."/>
            <person name="Miyauchi S."/>
            <person name="Serrano A."/>
            <person name="Linde D."/>
            <person name="Babiker R."/>
            <person name="Drula E."/>
            <person name="Ayuso-Fernandez I."/>
            <person name="Pacheco R."/>
            <person name="Padilla G."/>
            <person name="Ferreira P."/>
            <person name="Barriuso J."/>
            <person name="Kellner H."/>
            <person name="Castanera R."/>
            <person name="Alfaro M."/>
            <person name="Ramirez L."/>
            <person name="Pisabarro A.G."/>
            <person name="Kuo A."/>
            <person name="Tritt A."/>
            <person name="Lipzen A."/>
            <person name="He G."/>
            <person name="Yan M."/>
            <person name="Ng V."/>
            <person name="Cullen D."/>
            <person name="Martin F."/>
            <person name="Rosso M.-N."/>
            <person name="Henrissat B."/>
            <person name="Hibbett D."/>
            <person name="Martinez A.T."/>
            <person name="Grigoriev I.V."/>
        </authorList>
    </citation>
    <scope>NUCLEOTIDE SEQUENCE</scope>
    <source>
        <strain evidence="1">AH 40177</strain>
    </source>
</reference>
<dbReference type="EMBL" id="JADNRY010000033">
    <property type="protein sequence ID" value="KAF9071374.1"/>
    <property type="molecule type" value="Genomic_DNA"/>
</dbReference>
<organism evidence="1 2">
    <name type="scientific">Rhodocollybia butyracea</name>
    <dbReference type="NCBI Taxonomy" id="206335"/>
    <lineage>
        <taxon>Eukaryota</taxon>
        <taxon>Fungi</taxon>
        <taxon>Dikarya</taxon>
        <taxon>Basidiomycota</taxon>
        <taxon>Agaricomycotina</taxon>
        <taxon>Agaricomycetes</taxon>
        <taxon>Agaricomycetidae</taxon>
        <taxon>Agaricales</taxon>
        <taxon>Marasmiineae</taxon>
        <taxon>Omphalotaceae</taxon>
        <taxon>Rhodocollybia</taxon>
    </lineage>
</organism>
<keyword evidence="2" id="KW-1185">Reference proteome</keyword>
<evidence type="ECO:0000313" key="1">
    <source>
        <dbReference type="EMBL" id="KAF9071374.1"/>
    </source>
</evidence>
<dbReference type="Proteomes" id="UP000772434">
    <property type="component" value="Unassembled WGS sequence"/>
</dbReference>
<dbReference type="AlphaFoldDB" id="A0A9P5U9W1"/>